<comment type="subcellular location">
    <subcellularLocation>
        <location evidence="1">Nucleus</location>
    </subcellularLocation>
</comment>
<dbReference type="InterPro" id="IPR051098">
    <property type="entry name" value="NeuroDiff_E-box_TFs"/>
</dbReference>
<evidence type="ECO:0000256" key="2">
    <source>
        <dbReference type="ARBA" id="ARBA00023015"/>
    </source>
</evidence>
<accession>A0A3M7Q4S4</accession>
<evidence type="ECO:0000256" key="4">
    <source>
        <dbReference type="ARBA" id="ARBA00023163"/>
    </source>
</evidence>
<feature type="region of interest" description="Disordered" evidence="6">
    <location>
        <begin position="1"/>
        <end position="49"/>
    </location>
</feature>
<dbReference type="Pfam" id="PF00010">
    <property type="entry name" value="HLH"/>
    <property type="match status" value="1"/>
</dbReference>
<feature type="region of interest" description="Disordered" evidence="6">
    <location>
        <begin position="216"/>
        <end position="271"/>
    </location>
</feature>
<keyword evidence="4" id="KW-0804">Transcription</keyword>
<reference evidence="8 9" key="1">
    <citation type="journal article" date="2018" name="Sci. Rep.">
        <title>Genomic signatures of local adaptation to the degree of environmental predictability in rotifers.</title>
        <authorList>
            <person name="Franch-Gras L."/>
            <person name="Hahn C."/>
            <person name="Garcia-Roger E.M."/>
            <person name="Carmona M.J."/>
            <person name="Serra M."/>
            <person name="Gomez A."/>
        </authorList>
    </citation>
    <scope>NUCLEOTIDE SEQUENCE [LARGE SCALE GENOMIC DNA]</scope>
    <source>
        <strain evidence="8">HYR1</strain>
    </source>
</reference>
<feature type="compositionally biased region" description="Low complexity" evidence="6">
    <location>
        <begin position="219"/>
        <end position="228"/>
    </location>
</feature>
<evidence type="ECO:0000256" key="6">
    <source>
        <dbReference type="SAM" id="MobiDB-lite"/>
    </source>
</evidence>
<keyword evidence="2" id="KW-0805">Transcription regulation</keyword>
<dbReference type="AlphaFoldDB" id="A0A3M7Q4S4"/>
<dbReference type="GO" id="GO:0000785">
    <property type="term" value="C:chromatin"/>
    <property type="evidence" value="ECO:0007669"/>
    <property type="project" value="TreeGrafter"/>
</dbReference>
<name>A0A3M7Q4S4_BRAPC</name>
<dbReference type="SMART" id="SM00353">
    <property type="entry name" value="HLH"/>
    <property type="match status" value="1"/>
</dbReference>
<dbReference type="OrthoDB" id="10034090at2759"/>
<feature type="compositionally biased region" description="Polar residues" evidence="6">
    <location>
        <begin position="229"/>
        <end position="248"/>
    </location>
</feature>
<dbReference type="SUPFAM" id="SSF47459">
    <property type="entry name" value="HLH, helix-loop-helix DNA-binding domain"/>
    <property type="match status" value="1"/>
</dbReference>
<evidence type="ECO:0000313" key="8">
    <source>
        <dbReference type="EMBL" id="RNA06219.1"/>
    </source>
</evidence>
<feature type="compositionally biased region" description="Basic and acidic residues" evidence="6">
    <location>
        <begin position="353"/>
        <end position="368"/>
    </location>
</feature>
<protein>
    <submittedName>
        <fullName evidence="8">Transcription factor</fullName>
    </submittedName>
</protein>
<feature type="compositionally biased region" description="Low complexity" evidence="6">
    <location>
        <begin position="10"/>
        <end position="49"/>
    </location>
</feature>
<organism evidence="8 9">
    <name type="scientific">Brachionus plicatilis</name>
    <name type="common">Marine rotifer</name>
    <name type="synonym">Brachionus muelleri</name>
    <dbReference type="NCBI Taxonomy" id="10195"/>
    <lineage>
        <taxon>Eukaryota</taxon>
        <taxon>Metazoa</taxon>
        <taxon>Spiralia</taxon>
        <taxon>Gnathifera</taxon>
        <taxon>Rotifera</taxon>
        <taxon>Eurotatoria</taxon>
        <taxon>Monogononta</taxon>
        <taxon>Pseudotrocha</taxon>
        <taxon>Ploima</taxon>
        <taxon>Brachionidae</taxon>
        <taxon>Brachionus</taxon>
    </lineage>
</organism>
<evidence type="ECO:0000313" key="9">
    <source>
        <dbReference type="Proteomes" id="UP000276133"/>
    </source>
</evidence>
<dbReference type="GO" id="GO:0046983">
    <property type="term" value="F:protein dimerization activity"/>
    <property type="evidence" value="ECO:0007669"/>
    <property type="project" value="InterPro"/>
</dbReference>
<dbReference type="GO" id="GO:0000981">
    <property type="term" value="F:DNA-binding transcription factor activity, RNA polymerase II-specific"/>
    <property type="evidence" value="ECO:0007669"/>
    <property type="project" value="TreeGrafter"/>
</dbReference>
<evidence type="ECO:0000256" key="1">
    <source>
        <dbReference type="ARBA" id="ARBA00004123"/>
    </source>
</evidence>
<keyword evidence="9" id="KW-1185">Reference proteome</keyword>
<keyword evidence="5" id="KW-0539">Nucleus</keyword>
<dbReference type="PROSITE" id="PS50888">
    <property type="entry name" value="BHLH"/>
    <property type="match status" value="1"/>
</dbReference>
<proteinExistence type="predicted"/>
<dbReference type="Gene3D" id="4.10.280.10">
    <property type="entry name" value="Helix-loop-helix DNA-binding domain"/>
    <property type="match status" value="1"/>
</dbReference>
<dbReference type="STRING" id="10195.A0A3M7Q4S4"/>
<comment type="caution">
    <text evidence="8">The sequence shown here is derived from an EMBL/GenBank/DDBJ whole genome shotgun (WGS) entry which is preliminary data.</text>
</comment>
<dbReference type="GO" id="GO:0005634">
    <property type="term" value="C:nucleus"/>
    <property type="evidence" value="ECO:0007669"/>
    <property type="project" value="UniProtKB-SubCell"/>
</dbReference>
<dbReference type="GO" id="GO:0005667">
    <property type="term" value="C:transcription regulator complex"/>
    <property type="evidence" value="ECO:0007669"/>
    <property type="project" value="TreeGrafter"/>
</dbReference>
<dbReference type="Proteomes" id="UP000276133">
    <property type="component" value="Unassembled WGS sequence"/>
</dbReference>
<dbReference type="PANTHER" id="PTHR11793">
    <property type="entry name" value="BASIC HELIX-LOOP-HELIX TRANSCRIPTION FACTOR"/>
    <property type="match status" value="1"/>
</dbReference>
<evidence type="ECO:0000256" key="5">
    <source>
        <dbReference type="ARBA" id="ARBA00023242"/>
    </source>
</evidence>
<dbReference type="FunFam" id="4.10.280.10:FF:000001">
    <property type="entry name" value="Putative transcription factor 12"/>
    <property type="match status" value="1"/>
</dbReference>
<gene>
    <name evidence="8" type="ORF">BpHYR1_032497</name>
</gene>
<feature type="region of interest" description="Disordered" evidence="6">
    <location>
        <begin position="323"/>
        <end position="368"/>
    </location>
</feature>
<dbReference type="InterPro" id="IPR036638">
    <property type="entry name" value="HLH_DNA-bd_sf"/>
</dbReference>
<dbReference type="EMBL" id="REGN01007455">
    <property type="protein sequence ID" value="RNA06219.1"/>
    <property type="molecule type" value="Genomic_DNA"/>
</dbReference>
<sequence>MSNMYSPTVAAQQTSTAPNASSTNNTTSSTNAPAPTNPSNYPQQTDYYSSYPSSYSTNQAYHQFHQQLNPHLLHDQGNPNDLIYSNNLNGILPPNEYWQSHQAPYYDEQVYYNGDYLAAAAVAAASVGSQMTLPVVDSSRYQKSQNLMLNSSMPNLASQTASSHASSLYPAAELASQPLPSNIHSTSNPNLNTWTQDPALGYTDPALVHINYPSEPNYASSSSSSASSVTTEQKNLVQAQTKSSASSANEDDDDDTDDKKTSKLQAKPLVYQSQGQSLAMAQNMSNPTTPIPIPSPSMAPGWSSNQAYSVSVPQTSVGLVLTPKAKNSKNSGKNLIAPPSSVENSPIDDNETPEEREAREKERRAANNARERLRVRDINEAFKELGKMCGIHLKSDKPQTKLSILQQAVNVITSLEQQVRERNLNPKAACLKRREEEKTEDLNQPISLNLTPSGLSTQMGGSGCVSDGLSAAGLMGLQGQTQSNSQIDNWWMSVST</sequence>
<evidence type="ECO:0000259" key="7">
    <source>
        <dbReference type="PROSITE" id="PS50888"/>
    </source>
</evidence>
<feature type="domain" description="BHLH" evidence="7">
    <location>
        <begin position="362"/>
        <end position="415"/>
    </location>
</feature>
<dbReference type="PANTHER" id="PTHR11793:SF13">
    <property type="entry name" value="PROTEIN DAUGHTERLESS"/>
    <property type="match status" value="1"/>
</dbReference>
<keyword evidence="3" id="KW-0238">DNA-binding</keyword>
<dbReference type="InterPro" id="IPR011598">
    <property type="entry name" value="bHLH_dom"/>
</dbReference>
<dbReference type="GO" id="GO:0000978">
    <property type="term" value="F:RNA polymerase II cis-regulatory region sequence-specific DNA binding"/>
    <property type="evidence" value="ECO:0007669"/>
    <property type="project" value="TreeGrafter"/>
</dbReference>
<evidence type="ECO:0000256" key="3">
    <source>
        <dbReference type="ARBA" id="ARBA00023125"/>
    </source>
</evidence>